<feature type="compositionally biased region" description="Low complexity" evidence="1">
    <location>
        <begin position="94"/>
        <end position="104"/>
    </location>
</feature>
<accession>A0A426XR46</accession>
<evidence type="ECO:0000313" key="2">
    <source>
        <dbReference type="EMBL" id="RRT41901.1"/>
    </source>
</evidence>
<protein>
    <submittedName>
        <fullName evidence="2">Uncharacterized protein</fullName>
    </submittedName>
</protein>
<dbReference type="EMBL" id="AMZH03018213">
    <property type="protein sequence ID" value="RRT41901.1"/>
    <property type="molecule type" value="Genomic_DNA"/>
</dbReference>
<evidence type="ECO:0000313" key="3">
    <source>
        <dbReference type="Proteomes" id="UP000287651"/>
    </source>
</evidence>
<reference evidence="2 3" key="1">
    <citation type="journal article" date="2014" name="Agronomy (Basel)">
        <title>A Draft Genome Sequence for Ensete ventricosum, the Drought-Tolerant Tree Against Hunger.</title>
        <authorList>
            <person name="Harrison J."/>
            <person name="Moore K.A."/>
            <person name="Paszkiewicz K."/>
            <person name="Jones T."/>
            <person name="Grant M."/>
            <person name="Ambacheew D."/>
            <person name="Muzemil S."/>
            <person name="Studholme D.J."/>
        </authorList>
    </citation>
    <scope>NUCLEOTIDE SEQUENCE [LARGE SCALE GENOMIC DNA]</scope>
</reference>
<name>A0A426XR46_ENSVE</name>
<feature type="compositionally biased region" description="Basic and acidic residues" evidence="1">
    <location>
        <begin position="67"/>
        <end position="85"/>
    </location>
</feature>
<feature type="compositionally biased region" description="Low complexity" evidence="1">
    <location>
        <begin position="29"/>
        <end position="39"/>
    </location>
</feature>
<feature type="region of interest" description="Disordered" evidence="1">
    <location>
        <begin position="1"/>
        <end position="104"/>
    </location>
</feature>
<sequence>MGDKLQPSSEVRKGPPHRQAVRLPSNGDTAQAQAQACQHTRARASPTPRHATPRHATSHHSLGSIHQPEDLDQTKEPRSTREQTRRSHSRSTYDDSSSPPHSLFLSPITIIAPTCSFSLSLSLSLSL</sequence>
<evidence type="ECO:0000256" key="1">
    <source>
        <dbReference type="SAM" id="MobiDB-lite"/>
    </source>
</evidence>
<dbReference type="AlphaFoldDB" id="A0A426XR46"/>
<dbReference type="Proteomes" id="UP000287651">
    <property type="component" value="Unassembled WGS sequence"/>
</dbReference>
<proteinExistence type="predicted"/>
<organism evidence="2 3">
    <name type="scientific">Ensete ventricosum</name>
    <name type="common">Abyssinian banana</name>
    <name type="synonym">Musa ensete</name>
    <dbReference type="NCBI Taxonomy" id="4639"/>
    <lineage>
        <taxon>Eukaryota</taxon>
        <taxon>Viridiplantae</taxon>
        <taxon>Streptophyta</taxon>
        <taxon>Embryophyta</taxon>
        <taxon>Tracheophyta</taxon>
        <taxon>Spermatophyta</taxon>
        <taxon>Magnoliopsida</taxon>
        <taxon>Liliopsida</taxon>
        <taxon>Zingiberales</taxon>
        <taxon>Musaceae</taxon>
        <taxon>Ensete</taxon>
    </lineage>
</organism>
<gene>
    <name evidence="2" type="ORF">B296_00054156</name>
</gene>
<comment type="caution">
    <text evidence="2">The sequence shown here is derived from an EMBL/GenBank/DDBJ whole genome shotgun (WGS) entry which is preliminary data.</text>
</comment>